<name>A0A0J8BEE3_BETVV</name>
<dbReference type="OMA" id="KFKVWSC"/>
<evidence type="ECO:0000256" key="1">
    <source>
        <dbReference type="ARBA" id="ARBA00022723"/>
    </source>
</evidence>
<protein>
    <submittedName>
        <fullName evidence="7">Uncharacterized protein</fullName>
    </submittedName>
</protein>
<dbReference type="PANTHER" id="PTHR46622">
    <property type="entry name" value="DNA-DEPENDENT METALLOPROTEASE WSS1"/>
    <property type="match status" value="1"/>
</dbReference>
<evidence type="ECO:0000313" key="8">
    <source>
        <dbReference type="Proteomes" id="UP000035740"/>
    </source>
</evidence>
<dbReference type="PROSITE" id="PS50199">
    <property type="entry name" value="ZF_RANBP2_2"/>
    <property type="match status" value="1"/>
</dbReference>
<sequence>MQMDLSDFNKVWEVKPLKMTGENEARKILDNVAKQVQPIMHKHKWKVQVLSEFCPSNPSLMGLNIGGGSEIKIRLRRPERQWDFFPYEQILDTMLHELCHNQHGPHNADFYKLLDELRLECEELMAKGITGTGRGFDVPGRRLGGFSQPAPLPLLRQSALAAAERRAQRGTLMPAGPRYIGGDGSIKTALSPTQAAAMAAERRLHDDVWCGSQTLGTHGERANNNASSSMDSRMPISSVQFQPPHGKIESQDTWQCSICTLINKPLALACEACQTLRSKEVESTFRNWSCKFCTLINDSGLEKCSACGEWRYSYGPPASGYTPHVGT</sequence>
<keyword evidence="8" id="KW-1185">Reference proteome</keyword>
<evidence type="ECO:0000256" key="3">
    <source>
        <dbReference type="ARBA" id="ARBA00022833"/>
    </source>
</evidence>
<keyword evidence="1" id="KW-0479">Metal-binding</keyword>
<dbReference type="eggNOG" id="KOG1558">
    <property type="taxonomic scope" value="Eukaryota"/>
</dbReference>
<dbReference type="InterPro" id="IPR053000">
    <property type="entry name" value="WSS1-like_metalloprotease"/>
</dbReference>
<dbReference type="PANTHER" id="PTHR46622:SF1">
    <property type="entry name" value="DNA-DEPENDENT METALLOPROTEASE WSS1"/>
    <property type="match status" value="1"/>
</dbReference>
<evidence type="ECO:0000259" key="6">
    <source>
        <dbReference type="PROSITE" id="PS51397"/>
    </source>
</evidence>
<dbReference type="SMART" id="SM00547">
    <property type="entry name" value="ZnF_RBZ"/>
    <property type="match status" value="2"/>
</dbReference>
<dbReference type="Gramene" id="KMS98332">
    <property type="protein sequence ID" value="KMS98332"/>
    <property type="gene ID" value="BVRB_4g093460"/>
</dbReference>
<evidence type="ECO:0000259" key="5">
    <source>
        <dbReference type="PROSITE" id="PS50199"/>
    </source>
</evidence>
<dbReference type="GO" id="GO:0006281">
    <property type="term" value="P:DNA repair"/>
    <property type="evidence" value="ECO:0007669"/>
    <property type="project" value="TreeGrafter"/>
</dbReference>
<dbReference type="Proteomes" id="UP000035740">
    <property type="component" value="Unassembled WGS sequence"/>
</dbReference>
<evidence type="ECO:0000256" key="2">
    <source>
        <dbReference type="ARBA" id="ARBA00022771"/>
    </source>
</evidence>
<feature type="domain" description="RanBP2-type" evidence="5">
    <location>
        <begin position="250"/>
        <end position="279"/>
    </location>
</feature>
<reference evidence="7 8" key="1">
    <citation type="journal article" date="2014" name="Nature">
        <title>The genome of the recently domesticated crop plant sugar beet (Beta vulgaris).</title>
        <authorList>
            <person name="Dohm J.C."/>
            <person name="Minoche A.E."/>
            <person name="Holtgrawe D."/>
            <person name="Capella-Gutierrez S."/>
            <person name="Zakrzewski F."/>
            <person name="Tafer H."/>
            <person name="Rupp O."/>
            <person name="Sorensen T.R."/>
            <person name="Stracke R."/>
            <person name="Reinhardt R."/>
            <person name="Goesmann A."/>
            <person name="Kraft T."/>
            <person name="Schulz B."/>
            <person name="Stadler P.F."/>
            <person name="Schmidt T."/>
            <person name="Gabaldon T."/>
            <person name="Lehrach H."/>
            <person name="Weisshaar B."/>
            <person name="Himmelbauer H."/>
        </authorList>
    </citation>
    <scope>NUCLEOTIDE SEQUENCE [LARGE SCALE GENOMIC DNA]</scope>
    <source>
        <tissue evidence="7">Taproot</tissue>
    </source>
</reference>
<dbReference type="AlphaFoldDB" id="A0A0J8BEE3"/>
<dbReference type="KEGG" id="bvg:104907275"/>
<dbReference type="InterPro" id="IPR036443">
    <property type="entry name" value="Znf_RanBP2_sf"/>
</dbReference>
<feature type="domain" description="WLM" evidence="6">
    <location>
        <begin position="2"/>
        <end position="205"/>
    </location>
</feature>
<evidence type="ECO:0000313" key="7">
    <source>
        <dbReference type="EMBL" id="KMS98332.1"/>
    </source>
</evidence>
<dbReference type="Gene3D" id="2.30.30.380">
    <property type="entry name" value="Zn-finger domain of Sec23/24"/>
    <property type="match status" value="1"/>
</dbReference>
<dbReference type="GO" id="GO:0008270">
    <property type="term" value="F:zinc ion binding"/>
    <property type="evidence" value="ECO:0007669"/>
    <property type="project" value="UniProtKB-KW"/>
</dbReference>
<dbReference type="GO" id="GO:0005634">
    <property type="term" value="C:nucleus"/>
    <property type="evidence" value="ECO:0007669"/>
    <property type="project" value="TreeGrafter"/>
</dbReference>
<dbReference type="GO" id="GO:0008237">
    <property type="term" value="F:metallopeptidase activity"/>
    <property type="evidence" value="ECO:0007669"/>
    <property type="project" value="TreeGrafter"/>
</dbReference>
<evidence type="ECO:0000256" key="4">
    <source>
        <dbReference type="PROSITE-ProRule" id="PRU00322"/>
    </source>
</evidence>
<keyword evidence="3" id="KW-0862">Zinc</keyword>
<proteinExistence type="predicted"/>
<gene>
    <name evidence="7" type="ORF">BVRB_4g093460</name>
</gene>
<organism evidence="7 8">
    <name type="scientific">Beta vulgaris subsp. vulgaris</name>
    <name type="common">Beet</name>
    <dbReference type="NCBI Taxonomy" id="3555"/>
    <lineage>
        <taxon>Eukaryota</taxon>
        <taxon>Viridiplantae</taxon>
        <taxon>Streptophyta</taxon>
        <taxon>Embryophyta</taxon>
        <taxon>Tracheophyta</taxon>
        <taxon>Spermatophyta</taxon>
        <taxon>Magnoliopsida</taxon>
        <taxon>eudicotyledons</taxon>
        <taxon>Gunneridae</taxon>
        <taxon>Pentapetalae</taxon>
        <taxon>Caryophyllales</taxon>
        <taxon>Chenopodiaceae</taxon>
        <taxon>Betoideae</taxon>
        <taxon>Beta</taxon>
    </lineage>
</organism>
<dbReference type="PROSITE" id="PS01358">
    <property type="entry name" value="ZF_RANBP2_1"/>
    <property type="match status" value="2"/>
</dbReference>
<dbReference type="OrthoDB" id="261960at2759"/>
<dbReference type="SUPFAM" id="SSF90209">
    <property type="entry name" value="Ran binding protein zinc finger-like"/>
    <property type="match status" value="1"/>
</dbReference>
<dbReference type="EMBL" id="KQ090256">
    <property type="protein sequence ID" value="KMS98332.1"/>
    <property type="molecule type" value="Genomic_DNA"/>
</dbReference>
<dbReference type="InterPro" id="IPR013536">
    <property type="entry name" value="WLM_dom"/>
</dbReference>
<dbReference type="Pfam" id="PF00641">
    <property type="entry name" value="Zn_ribbon_RanBP"/>
    <property type="match status" value="1"/>
</dbReference>
<dbReference type="InterPro" id="IPR001876">
    <property type="entry name" value="Znf_RanBP2"/>
</dbReference>
<keyword evidence="2 4" id="KW-0863">Zinc-finger</keyword>
<dbReference type="Pfam" id="PF08325">
    <property type="entry name" value="WLM"/>
    <property type="match status" value="1"/>
</dbReference>
<dbReference type="PROSITE" id="PS51397">
    <property type="entry name" value="WLM"/>
    <property type="match status" value="1"/>
</dbReference>
<accession>A0A0J8BEE3</accession>